<dbReference type="EMBL" id="JACEEZ010012066">
    <property type="protein sequence ID" value="KAG0720910.1"/>
    <property type="molecule type" value="Genomic_DNA"/>
</dbReference>
<dbReference type="AlphaFoldDB" id="A0A8J4Y4M1"/>
<reference evidence="1" key="1">
    <citation type="submission" date="2020-07" db="EMBL/GenBank/DDBJ databases">
        <title>The High-quality genome of the commercially important snow crab, Chionoecetes opilio.</title>
        <authorList>
            <person name="Jeong J.-H."/>
            <person name="Ryu S."/>
        </authorList>
    </citation>
    <scope>NUCLEOTIDE SEQUENCE</scope>
    <source>
        <strain evidence="1">MADBK_172401_WGS</strain>
        <tissue evidence="1">Digestive gland</tissue>
    </source>
</reference>
<protein>
    <submittedName>
        <fullName evidence="1">Uncharacterized protein</fullName>
    </submittedName>
</protein>
<sequence length="135" mass="14925">MGVTLGQSLMFACTEPACDSSWDLQIGDGQHLFFTISTSDSYCSGTGFGHPRGMFYKKLINYLVTRDQQEHMAIVEAKLPWGYTLVSLIILKEAGRGETAHCKYAITSLFSPVQNKLLSITRSTSTLVPRLMTVP</sequence>
<gene>
    <name evidence="1" type="ORF">GWK47_047511</name>
</gene>
<evidence type="ECO:0000313" key="1">
    <source>
        <dbReference type="EMBL" id="KAG0720910.1"/>
    </source>
</evidence>
<comment type="caution">
    <text evidence="1">The sequence shown here is derived from an EMBL/GenBank/DDBJ whole genome shotgun (WGS) entry which is preliminary data.</text>
</comment>
<dbReference type="Proteomes" id="UP000770661">
    <property type="component" value="Unassembled WGS sequence"/>
</dbReference>
<accession>A0A8J4Y4M1</accession>
<evidence type="ECO:0000313" key="2">
    <source>
        <dbReference type="Proteomes" id="UP000770661"/>
    </source>
</evidence>
<name>A0A8J4Y4M1_CHIOP</name>
<organism evidence="1 2">
    <name type="scientific">Chionoecetes opilio</name>
    <name type="common">Atlantic snow crab</name>
    <name type="synonym">Cancer opilio</name>
    <dbReference type="NCBI Taxonomy" id="41210"/>
    <lineage>
        <taxon>Eukaryota</taxon>
        <taxon>Metazoa</taxon>
        <taxon>Ecdysozoa</taxon>
        <taxon>Arthropoda</taxon>
        <taxon>Crustacea</taxon>
        <taxon>Multicrustacea</taxon>
        <taxon>Malacostraca</taxon>
        <taxon>Eumalacostraca</taxon>
        <taxon>Eucarida</taxon>
        <taxon>Decapoda</taxon>
        <taxon>Pleocyemata</taxon>
        <taxon>Brachyura</taxon>
        <taxon>Eubrachyura</taxon>
        <taxon>Majoidea</taxon>
        <taxon>Majidae</taxon>
        <taxon>Chionoecetes</taxon>
    </lineage>
</organism>
<keyword evidence="2" id="KW-1185">Reference proteome</keyword>
<proteinExistence type="predicted"/>